<feature type="region of interest" description="Disordered" evidence="7">
    <location>
        <begin position="577"/>
        <end position="608"/>
    </location>
</feature>
<keyword evidence="3" id="KW-0963">Cytoplasm</keyword>
<keyword evidence="2" id="KW-0813">Transport</keyword>
<dbReference type="SUPFAM" id="SSF50729">
    <property type="entry name" value="PH domain-like"/>
    <property type="match status" value="1"/>
</dbReference>
<evidence type="ECO:0000256" key="7">
    <source>
        <dbReference type="SAM" id="MobiDB-lite"/>
    </source>
</evidence>
<evidence type="ECO:0000256" key="2">
    <source>
        <dbReference type="ARBA" id="ARBA00022448"/>
    </source>
</evidence>
<dbReference type="SMART" id="SM00382">
    <property type="entry name" value="AAA"/>
    <property type="match status" value="1"/>
</dbReference>
<dbReference type="FunFam" id="2.30.29.30:FF:000150">
    <property type="entry name" value="Adaptin ear-binding coat-associated protein"/>
    <property type="match status" value="1"/>
</dbReference>
<dbReference type="GO" id="GO:0005524">
    <property type="term" value="F:ATP binding"/>
    <property type="evidence" value="ECO:0007669"/>
    <property type="project" value="UniProtKB-KW"/>
</dbReference>
<dbReference type="EMBL" id="JACGWJ010000005">
    <property type="protein sequence ID" value="KAL0419747.1"/>
    <property type="molecule type" value="Genomic_DNA"/>
</dbReference>
<comment type="subcellular location">
    <subcellularLocation>
        <location evidence="1">Cytoplasm</location>
    </subcellularLocation>
</comment>
<evidence type="ECO:0000313" key="9">
    <source>
        <dbReference type="EMBL" id="KAL0419747.1"/>
    </source>
</evidence>
<dbReference type="SUPFAM" id="SSF52540">
    <property type="entry name" value="P-loop containing nucleoside triphosphate hydrolases"/>
    <property type="match status" value="1"/>
</dbReference>
<dbReference type="GO" id="GO:0016887">
    <property type="term" value="F:ATP hydrolysis activity"/>
    <property type="evidence" value="ECO:0007669"/>
    <property type="project" value="InterPro"/>
</dbReference>
<dbReference type="AlphaFoldDB" id="A0AAW2UTH1"/>
<feature type="domain" description="ABC transporter" evidence="8">
    <location>
        <begin position="330"/>
        <end position="565"/>
    </location>
</feature>
<accession>A0AAW2UTH1</accession>
<dbReference type="CDD" id="cd13228">
    <property type="entry name" value="PHear_NECAP"/>
    <property type="match status" value="1"/>
</dbReference>
<gene>
    <name evidence="9" type="ORF">Sradi_1388200</name>
</gene>
<keyword evidence="4" id="KW-0547">Nucleotide-binding</keyword>
<evidence type="ECO:0000256" key="1">
    <source>
        <dbReference type="ARBA" id="ARBA00004496"/>
    </source>
</evidence>
<reference evidence="9" key="1">
    <citation type="submission" date="2020-06" db="EMBL/GenBank/DDBJ databases">
        <authorList>
            <person name="Li T."/>
            <person name="Hu X."/>
            <person name="Zhang T."/>
            <person name="Song X."/>
            <person name="Zhang H."/>
            <person name="Dai N."/>
            <person name="Sheng W."/>
            <person name="Hou X."/>
            <person name="Wei L."/>
        </authorList>
    </citation>
    <scope>NUCLEOTIDE SEQUENCE</scope>
    <source>
        <strain evidence="9">G02</strain>
        <tissue evidence="9">Leaf</tissue>
    </source>
</reference>
<proteinExistence type="inferred from homology"/>
<dbReference type="InterPro" id="IPR003439">
    <property type="entry name" value="ABC_transporter-like_ATP-bd"/>
</dbReference>
<dbReference type="PROSITE" id="PS50893">
    <property type="entry name" value="ABC_TRANSPORTER_2"/>
    <property type="match status" value="1"/>
</dbReference>
<evidence type="ECO:0000256" key="3">
    <source>
        <dbReference type="ARBA" id="ARBA00022490"/>
    </source>
</evidence>
<dbReference type="GO" id="GO:0030125">
    <property type="term" value="C:clathrin vesicle coat"/>
    <property type="evidence" value="ECO:0007669"/>
    <property type="project" value="TreeGrafter"/>
</dbReference>
<keyword evidence="5" id="KW-0067">ATP-binding</keyword>
<dbReference type="InterPro" id="IPR011993">
    <property type="entry name" value="PH-like_dom_sf"/>
</dbReference>
<dbReference type="PANTHER" id="PTHR12847:SF3">
    <property type="entry name" value="EAR-BINDING COAT-ASSOCIATED PROTEIN 2, PUTATIVE, EXPRESSED-RELATED"/>
    <property type="match status" value="1"/>
</dbReference>
<dbReference type="PANTHER" id="PTHR12847">
    <property type="entry name" value="ATP-BINDING CASSETTE ABC TRANSPORTER-RELATED"/>
    <property type="match status" value="1"/>
</dbReference>
<evidence type="ECO:0000259" key="8">
    <source>
        <dbReference type="PROSITE" id="PS50893"/>
    </source>
</evidence>
<dbReference type="Gene3D" id="2.30.29.30">
    <property type="entry name" value="Pleckstrin-homology domain (PH domain)/Phosphotyrosine-binding domain (PTB)"/>
    <property type="match status" value="1"/>
</dbReference>
<evidence type="ECO:0000256" key="5">
    <source>
        <dbReference type="ARBA" id="ARBA00022840"/>
    </source>
</evidence>
<protein>
    <submittedName>
        <fullName evidence="9">ABC transporter I family member 19</fullName>
    </submittedName>
</protein>
<reference evidence="9" key="2">
    <citation type="journal article" date="2024" name="Plant">
        <title>Genomic evolution and insights into agronomic trait innovations of Sesamum species.</title>
        <authorList>
            <person name="Miao H."/>
            <person name="Wang L."/>
            <person name="Qu L."/>
            <person name="Liu H."/>
            <person name="Sun Y."/>
            <person name="Le M."/>
            <person name="Wang Q."/>
            <person name="Wei S."/>
            <person name="Zheng Y."/>
            <person name="Lin W."/>
            <person name="Duan Y."/>
            <person name="Cao H."/>
            <person name="Xiong S."/>
            <person name="Wang X."/>
            <person name="Wei L."/>
            <person name="Li C."/>
            <person name="Ma Q."/>
            <person name="Ju M."/>
            <person name="Zhao R."/>
            <person name="Li G."/>
            <person name="Mu C."/>
            <person name="Tian Q."/>
            <person name="Mei H."/>
            <person name="Zhang T."/>
            <person name="Gao T."/>
            <person name="Zhang H."/>
        </authorList>
    </citation>
    <scope>NUCLEOTIDE SEQUENCE</scope>
    <source>
        <strain evidence="9">G02</strain>
    </source>
</reference>
<dbReference type="Pfam" id="PF07933">
    <property type="entry name" value="DUF1681"/>
    <property type="match status" value="1"/>
</dbReference>
<dbReference type="InterPro" id="IPR012466">
    <property type="entry name" value="NECAP_PHear"/>
</dbReference>
<organism evidence="9">
    <name type="scientific">Sesamum radiatum</name>
    <name type="common">Black benniseed</name>
    <dbReference type="NCBI Taxonomy" id="300843"/>
    <lineage>
        <taxon>Eukaryota</taxon>
        <taxon>Viridiplantae</taxon>
        <taxon>Streptophyta</taxon>
        <taxon>Embryophyta</taxon>
        <taxon>Tracheophyta</taxon>
        <taxon>Spermatophyta</taxon>
        <taxon>Magnoliopsida</taxon>
        <taxon>eudicotyledons</taxon>
        <taxon>Gunneridae</taxon>
        <taxon>Pentapetalae</taxon>
        <taxon>asterids</taxon>
        <taxon>lamiids</taxon>
        <taxon>Lamiales</taxon>
        <taxon>Pedaliaceae</taxon>
        <taxon>Sesamum</taxon>
    </lineage>
</organism>
<feature type="region of interest" description="Disordered" evidence="7">
    <location>
        <begin position="169"/>
        <end position="248"/>
    </location>
</feature>
<dbReference type="GO" id="GO:0006897">
    <property type="term" value="P:endocytosis"/>
    <property type="evidence" value="ECO:0007669"/>
    <property type="project" value="InterPro"/>
</dbReference>
<dbReference type="FunFam" id="3.40.50.300:FF:004730">
    <property type="entry name" value="ABC transporter I family member 21"/>
    <property type="match status" value="1"/>
</dbReference>
<dbReference type="Gene3D" id="3.40.50.300">
    <property type="entry name" value="P-loop containing nucleotide triphosphate hydrolases"/>
    <property type="match status" value="1"/>
</dbReference>
<sequence length="608" mass="66930">MAYEEDQETFEHTLLVVREVSVYKIPPRPTSGGYKCGEWLQSDKIWSGRLRVVSCDTRCEIRLEDPNSGALFAACFVNPGQREAAVESVLDSSRYFVLRIEDGRGKHAFIGLGFNERNEAFDFNVALSDHEKYVKREVEKEVGNGGAGGGEGGEEGHIDLHPAINHRLKEGETIRINVKNKPSSKTGMLSAAGLSGTGKPKSLSLAPPPGGAIKIRSPLPPPPNDAAAARMSSGSHGIALKGAKESSRHSSDALSDLSQLEVQDFKLFCIPSIYLILNPWQSTRQSISGNSSETSRRLVGGAASRTQDIHPGEIKPISCDSKMGEESYSIQVSGMQFSYDANSPLFFDFSLNIYPGSRCLLVGANGSGKTTLLKILAGKHMVGGREVVRVLNASAFHDTSLVCSGDLAYLGESWSKTVGSAGELPLQGDFSAEHMIFGVEGVDPVRRDKLIELLDIDLHWRMHKVSDGQRRRVQICMGLLHPYKVLLLDEVTVDLDVVARMDLLEFFREECEQRGATIVYATHIFDGLETWATDLVYVQEGVLKRSDKLADVKELKNNMNLLSVVESWLRTETKIEKKKPVNSPSPLQKSSPFDASPFRSSRHMAYYR</sequence>
<evidence type="ECO:0000256" key="6">
    <source>
        <dbReference type="ARBA" id="ARBA00061382"/>
    </source>
</evidence>
<dbReference type="InterPro" id="IPR027417">
    <property type="entry name" value="P-loop_NTPase"/>
</dbReference>
<feature type="compositionally biased region" description="Polar residues" evidence="7">
    <location>
        <begin position="582"/>
        <end position="593"/>
    </location>
</feature>
<dbReference type="InterPro" id="IPR003593">
    <property type="entry name" value="AAA+_ATPase"/>
</dbReference>
<name>A0AAW2UTH1_SESRA</name>
<comment type="similarity">
    <text evidence="6">Belongs to the ABC transporter superfamily. ABCI family.</text>
</comment>
<comment type="caution">
    <text evidence="9">The sequence shown here is derived from an EMBL/GenBank/DDBJ whole genome shotgun (WGS) entry which is preliminary data.</text>
</comment>
<dbReference type="Pfam" id="PF00005">
    <property type="entry name" value="ABC_tran"/>
    <property type="match status" value="1"/>
</dbReference>
<evidence type="ECO:0000256" key="4">
    <source>
        <dbReference type="ARBA" id="ARBA00022741"/>
    </source>
</evidence>